<dbReference type="InterPro" id="IPR038973">
    <property type="entry name" value="MutL/Mlh/Pms-like"/>
</dbReference>
<dbReference type="GO" id="GO:0016887">
    <property type="term" value="F:ATP hydrolysis activity"/>
    <property type="evidence" value="ECO:0007669"/>
    <property type="project" value="InterPro"/>
</dbReference>
<dbReference type="InterPro" id="IPR014790">
    <property type="entry name" value="MutL_C"/>
</dbReference>
<keyword evidence="3 5" id="KW-0227">DNA damage</keyword>
<dbReference type="CDD" id="cd00782">
    <property type="entry name" value="MutL_Trans"/>
    <property type="match status" value="1"/>
</dbReference>
<feature type="domain" description="MutL C-terminal dimerisation" evidence="6">
    <location>
        <begin position="458"/>
        <end position="601"/>
    </location>
</feature>
<organism evidence="8 9">
    <name type="scientific">Roseovarius albus</name>
    <dbReference type="NCBI Taxonomy" id="1247867"/>
    <lineage>
        <taxon>Bacteria</taxon>
        <taxon>Pseudomonadati</taxon>
        <taxon>Pseudomonadota</taxon>
        <taxon>Alphaproteobacteria</taxon>
        <taxon>Rhodobacterales</taxon>
        <taxon>Roseobacteraceae</taxon>
        <taxon>Roseovarius</taxon>
    </lineage>
</organism>
<dbReference type="InterPro" id="IPR002099">
    <property type="entry name" value="MutL/Mlh/PMS"/>
</dbReference>
<dbReference type="GO" id="GO:0006298">
    <property type="term" value="P:mismatch repair"/>
    <property type="evidence" value="ECO:0007669"/>
    <property type="project" value="UniProtKB-UniRule"/>
</dbReference>
<dbReference type="SUPFAM" id="SSF54211">
    <property type="entry name" value="Ribosomal protein S5 domain 2-like"/>
    <property type="match status" value="1"/>
</dbReference>
<dbReference type="GO" id="GO:0140664">
    <property type="term" value="F:ATP-dependent DNA damage sensor activity"/>
    <property type="evidence" value="ECO:0007669"/>
    <property type="project" value="InterPro"/>
</dbReference>
<dbReference type="SMART" id="SM00853">
    <property type="entry name" value="MutL_C"/>
    <property type="match status" value="1"/>
</dbReference>
<dbReference type="InterPro" id="IPR037198">
    <property type="entry name" value="MutL_C_sf"/>
</dbReference>
<reference evidence="8 9" key="1">
    <citation type="submission" date="2017-03" db="EMBL/GenBank/DDBJ databases">
        <authorList>
            <person name="Afonso C.L."/>
            <person name="Miller P.J."/>
            <person name="Scott M.A."/>
            <person name="Spackman E."/>
            <person name="Goraichik I."/>
            <person name="Dimitrov K.M."/>
            <person name="Suarez D.L."/>
            <person name="Swayne D.E."/>
        </authorList>
    </citation>
    <scope>NUCLEOTIDE SEQUENCE [LARGE SCALE GENOMIC DNA]</scope>
    <source>
        <strain evidence="8 9">CECT 7450</strain>
    </source>
</reference>
<proteinExistence type="inferred from homology"/>
<gene>
    <name evidence="5 8" type="primary">mutL</name>
    <name evidence="8" type="ORF">ROA7450_02801</name>
</gene>
<evidence type="ECO:0000256" key="5">
    <source>
        <dbReference type="HAMAP-Rule" id="MF_00149"/>
    </source>
</evidence>
<dbReference type="CDD" id="cd16926">
    <property type="entry name" value="HATPase_MutL-MLH-PMS-like"/>
    <property type="match status" value="1"/>
</dbReference>
<dbReference type="InterPro" id="IPR036890">
    <property type="entry name" value="HATPase_C_sf"/>
</dbReference>
<name>A0A1X6ZKX5_9RHOB</name>
<evidence type="ECO:0000259" key="6">
    <source>
        <dbReference type="SMART" id="SM00853"/>
    </source>
</evidence>
<evidence type="ECO:0000313" key="9">
    <source>
        <dbReference type="Proteomes" id="UP000193061"/>
    </source>
</evidence>
<protein>
    <recommendedName>
        <fullName evidence="2 5">DNA mismatch repair protein MutL</fullName>
    </recommendedName>
</protein>
<evidence type="ECO:0000256" key="3">
    <source>
        <dbReference type="ARBA" id="ARBA00022763"/>
    </source>
</evidence>
<dbReference type="InterPro" id="IPR014721">
    <property type="entry name" value="Ribsml_uS5_D2-typ_fold_subgr"/>
</dbReference>
<dbReference type="InterPro" id="IPR020667">
    <property type="entry name" value="DNA_mismatch_repair_MutL"/>
</dbReference>
<dbReference type="GO" id="GO:0032300">
    <property type="term" value="C:mismatch repair complex"/>
    <property type="evidence" value="ECO:0007669"/>
    <property type="project" value="InterPro"/>
</dbReference>
<sequence>MARKNFPRSAGGRIVACYAKFCGMAHTDPQISEKRPIIRQLNDAAINRIAAGEVVERPASAVKELVENALDAGARQVSVDYADGGKTLIRVSDDGCGIAPEDLPLALSRHATSKIDGSDLLNIHTFGFRGEALPSLGAVGRLTMTSRAEGFDAAEIRVSGGQAEPVRPAAHNAGTTVTLRDLFYATPARLKFMRSDRAEAQAITDTIKRLAMAEPFVGFTLRDVSGGGEGRVTFRADPESGDLFDALHGRLARILGQEFAENALRIDATREGLHMTGYAALPTYSRGTSVAQYLFVNGRPVRDKMLYGALRAAYHDFLSRDRHPAAALFIECDPILVDVNVHPAKSEVRFRDPGLARGLIVSGLRHALAEAGHRASSTVANATLGAMRPEPTGPARVYQMDRSSLAARTMSYQAQAPQPMETPGFADMQDAYSGRVEPAVVEDSTAEVSPQSLPLGAARAQVHENYIIAQTEDGMVIVDQHAAHERLVYERLKAQMAENGVASQALLIPEIIDLSEADAGALLELAEDLAKLGLVIEPFGPGTIAVRETPAILGNCNAKAMILDVIDELHDQGDSLTVQARIEAILSRVACHGSIRSGRRMQADEMNALLREMEATPHSGQCNHGRPTYVELKLADIERLFGRT</sequence>
<keyword evidence="4 5" id="KW-0234">DNA repair</keyword>
<dbReference type="InterPro" id="IPR013507">
    <property type="entry name" value="DNA_mismatch_S5_2-like"/>
</dbReference>
<dbReference type="Pfam" id="PF13589">
    <property type="entry name" value="HATPase_c_3"/>
    <property type="match status" value="1"/>
</dbReference>
<evidence type="ECO:0000313" key="8">
    <source>
        <dbReference type="EMBL" id="SLN54350.1"/>
    </source>
</evidence>
<dbReference type="InterPro" id="IPR014762">
    <property type="entry name" value="DNA_mismatch_repair_CS"/>
</dbReference>
<dbReference type="Gene3D" id="3.30.230.10">
    <property type="match status" value="1"/>
</dbReference>
<dbReference type="AlphaFoldDB" id="A0A1X6ZKX5"/>
<dbReference type="FunFam" id="3.30.565.10:FF:000003">
    <property type="entry name" value="DNA mismatch repair endonuclease MutL"/>
    <property type="match status" value="1"/>
</dbReference>
<comment type="similarity">
    <text evidence="1 5">Belongs to the DNA mismatch repair MutL/HexB family.</text>
</comment>
<comment type="function">
    <text evidence="5">This protein is involved in the repair of mismatches in DNA. It is required for dam-dependent methyl-directed DNA mismatch repair. May act as a 'molecular matchmaker', a protein that promotes the formation of a stable complex between two or more DNA-binding proteins in an ATP-dependent manner without itself being part of a final effector complex.</text>
</comment>
<feature type="domain" description="DNA mismatch repair protein S5" evidence="7">
    <location>
        <begin position="251"/>
        <end position="369"/>
    </location>
</feature>
<accession>A0A1X6ZKX5</accession>
<dbReference type="Gene3D" id="3.30.1540.20">
    <property type="entry name" value="MutL, C-terminal domain, dimerisation subdomain"/>
    <property type="match status" value="1"/>
</dbReference>
<evidence type="ECO:0000256" key="4">
    <source>
        <dbReference type="ARBA" id="ARBA00023204"/>
    </source>
</evidence>
<dbReference type="Pfam" id="PF08676">
    <property type="entry name" value="MutL_C"/>
    <property type="match status" value="1"/>
</dbReference>
<dbReference type="HAMAP" id="MF_00149">
    <property type="entry name" value="DNA_mis_repair"/>
    <property type="match status" value="1"/>
</dbReference>
<dbReference type="Pfam" id="PF01119">
    <property type="entry name" value="DNA_mis_repair"/>
    <property type="match status" value="1"/>
</dbReference>
<evidence type="ECO:0000256" key="2">
    <source>
        <dbReference type="ARBA" id="ARBA00021975"/>
    </source>
</evidence>
<dbReference type="GO" id="GO:0005524">
    <property type="term" value="F:ATP binding"/>
    <property type="evidence" value="ECO:0007669"/>
    <property type="project" value="InterPro"/>
</dbReference>
<dbReference type="SUPFAM" id="SSF55874">
    <property type="entry name" value="ATPase domain of HSP90 chaperone/DNA topoisomerase II/histidine kinase"/>
    <property type="match status" value="1"/>
</dbReference>
<keyword evidence="9" id="KW-1185">Reference proteome</keyword>
<dbReference type="NCBIfam" id="TIGR00585">
    <property type="entry name" value="mutl"/>
    <property type="match status" value="1"/>
</dbReference>
<dbReference type="SUPFAM" id="SSF118116">
    <property type="entry name" value="DNA mismatch repair protein MutL"/>
    <property type="match status" value="1"/>
</dbReference>
<dbReference type="Proteomes" id="UP000193061">
    <property type="component" value="Unassembled WGS sequence"/>
</dbReference>
<dbReference type="InterPro" id="IPR042121">
    <property type="entry name" value="MutL_C_regsub"/>
</dbReference>
<dbReference type="PANTHER" id="PTHR10073">
    <property type="entry name" value="DNA MISMATCH REPAIR PROTEIN MLH, PMS, MUTL"/>
    <property type="match status" value="1"/>
</dbReference>
<dbReference type="Gene3D" id="3.30.565.10">
    <property type="entry name" value="Histidine kinase-like ATPase, C-terminal domain"/>
    <property type="match status" value="1"/>
</dbReference>
<dbReference type="PANTHER" id="PTHR10073:SF12">
    <property type="entry name" value="DNA MISMATCH REPAIR PROTEIN MLH1"/>
    <property type="match status" value="1"/>
</dbReference>
<dbReference type="NCBIfam" id="NF000953">
    <property type="entry name" value="PRK00095.2-4"/>
    <property type="match status" value="1"/>
</dbReference>
<evidence type="ECO:0000256" key="1">
    <source>
        <dbReference type="ARBA" id="ARBA00006082"/>
    </source>
</evidence>
<dbReference type="EMBL" id="FWFX01000008">
    <property type="protein sequence ID" value="SLN54350.1"/>
    <property type="molecule type" value="Genomic_DNA"/>
</dbReference>
<dbReference type="SMART" id="SM01340">
    <property type="entry name" value="DNA_mis_repair"/>
    <property type="match status" value="1"/>
</dbReference>
<dbReference type="PROSITE" id="PS00058">
    <property type="entry name" value="DNA_MISMATCH_REPAIR_1"/>
    <property type="match status" value="1"/>
</dbReference>
<dbReference type="InterPro" id="IPR042120">
    <property type="entry name" value="MutL_C_dimsub"/>
</dbReference>
<evidence type="ECO:0000259" key="7">
    <source>
        <dbReference type="SMART" id="SM01340"/>
    </source>
</evidence>
<dbReference type="InterPro" id="IPR020568">
    <property type="entry name" value="Ribosomal_Su5_D2-typ_SF"/>
</dbReference>
<dbReference type="Gene3D" id="3.30.1370.100">
    <property type="entry name" value="MutL, C-terminal domain, regulatory subdomain"/>
    <property type="match status" value="1"/>
</dbReference>
<dbReference type="GO" id="GO:0030983">
    <property type="term" value="F:mismatched DNA binding"/>
    <property type="evidence" value="ECO:0007669"/>
    <property type="project" value="InterPro"/>
</dbReference>